<dbReference type="SMART" id="SM00754">
    <property type="entry name" value="CHRD"/>
    <property type="match status" value="1"/>
</dbReference>
<reference evidence="3 4" key="1">
    <citation type="submission" date="2020-10" db="EMBL/GenBank/DDBJ databases">
        <title>Sequencing the genomes of 1000 actinobacteria strains.</title>
        <authorList>
            <person name="Klenk H.-P."/>
        </authorList>
    </citation>
    <scope>NUCLEOTIDE SEQUENCE [LARGE SCALE GENOMIC DNA]</scope>
    <source>
        <strain evidence="3 4">DSM 43748</strain>
    </source>
</reference>
<evidence type="ECO:0000259" key="2">
    <source>
        <dbReference type="SMART" id="SM00754"/>
    </source>
</evidence>
<proteinExistence type="predicted"/>
<feature type="domain" description="CHRD" evidence="2">
    <location>
        <begin position="41"/>
        <end position="167"/>
    </location>
</feature>
<dbReference type="EMBL" id="JADBEF010000001">
    <property type="protein sequence ID" value="MBE1557929.1"/>
    <property type="molecule type" value="Genomic_DNA"/>
</dbReference>
<feature type="chain" id="PRO_5046147763" description="CHRD domain-containing protein" evidence="1">
    <location>
        <begin position="25"/>
        <end position="169"/>
    </location>
</feature>
<dbReference type="Pfam" id="PF07452">
    <property type="entry name" value="CHRD"/>
    <property type="match status" value="1"/>
</dbReference>
<keyword evidence="4" id="KW-1185">Reference proteome</keyword>
<comment type="caution">
    <text evidence="3">The sequence shown here is derived from an EMBL/GenBank/DDBJ whole genome shotgun (WGS) entry which is preliminary data.</text>
</comment>
<name>A0ABR9K7E7_9ACTN</name>
<protein>
    <recommendedName>
        <fullName evidence="2">CHRD domain-containing protein</fullName>
    </recommendedName>
</protein>
<dbReference type="RefSeq" id="WP_192773446.1">
    <property type="nucleotide sequence ID" value="NZ_BAAASY010000026.1"/>
</dbReference>
<dbReference type="InterPro" id="IPR010895">
    <property type="entry name" value="CHRD"/>
</dbReference>
<accession>A0ABR9K7E7</accession>
<dbReference type="Proteomes" id="UP000661607">
    <property type="component" value="Unassembled WGS sequence"/>
</dbReference>
<sequence>MIKSLIVIPALAAAAAVFPSTAGATASHSTPDATATHTPPYHFVELTGAQEVPGPGDPDGVGIFAWKVKEWSLCYVITAHKIQPANAAHIHAGKEGMAGPIVVTLKAPSEGFATECIHAVKHQTADNADTTLTRRELRDIVQGPSGFYANVHNAEFPDGAIRGQLADAV</sequence>
<evidence type="ECO:0000313" key="3">
    <source>
        <dbReference type="EMBL" id="MBE1557929.1"/>
    </source>
</evidence>
<evidence type="ECO:0000256" key="1">
    <source>
        <dbReference type="SAM" id="SignalP"/>
    </source>
</evidence>
<keyword evidence="1" id="KW-0732">Signal</keyword>
<evidence type="ECO:0000313" key="4">
    <source>
        <dbReference type="Proteomes" id="UP000661607"/>
    </source>
</evidence>
<organism evidence="3 4">
    <name type="scientific">Nonomuraea africana</name>
    <dbReference type="NCBI Taxonomy" id="46171"/>
    <lineage>
        <taxon>Bacteria</taxon>
        <taxon>Bacillati</taxon>
        <taxon>Actinomycetota</taxon>
        <taxon>Actinomycetes</taxon>
        <taxon>Streptosporangiales</taxon>
        <taxon>Streptosporangiaceae</taxon>
        <taxon>Nonomuraea</taxon>
    </lineage>
</organism>
<feature type="signal peptide" evidence="1">
    <location>
        <begin position="1"/>
        <end position="24"/>
    </location>
</feature>
<gene>
    <name evidence="3" type="ORF">H4W81_000708</name>
</gene>